<dbReference type="Proteomes" id="UP000216605">
    <property type="component" value="Unassembled WGS sequence"/>
</dbReference>
<dbReference type="OrthoDB" id="1429333at2"/>
<reference evidence="1 2" key="1">
    <citation type="submission" date="2017-07" db="EMBL/GenBank/DDBJ databases">
        <title>Flavobacterium cyanobacteriorum sp. nov., isolated from cyanobacterial aggregates in a eutrophic lake.</title>
        <authorList>
            <person name="Cai H."/>
        </authorList>
    </citation>
    <scope>NUCLEOTIDE SEQUENCE [LARGE SCALE GENOMIC DNA]</scope>
    <source>
        <strain evidence="1 2">TH021</strain>
    </source>
</reference>
<name>A0A255YVG5_9FLAO</name>
<keyword evidence="2" id="KW-1185">Reference proteome</keyword>
<evidence type="ECO:0008006" key="3">
    <source>
        <dbReference type="Google" id="ProtNLM"/>
    </source>
</evidence>
<sequence length="240" mass="27346">MKKFLFCFIILMPLHFICQITHGKIQYTIKFDEKEYNGLDFYQEALKGAPRLSYSLDFTANEASFYLNPYMSTDDKSTSLAVSFAGVYSPIYSDLKKSEIRYNNNENSLLTLKEEFIITKPLKMEWIIGTESKMIDGYLCFKATSTYNTMTSRGIVTYPVVAWFCPKIPVALGPKGYGGLPGLILELQEHYIVFGATSISLNMPSTPVIKKPVKGELISKEDFDALMLQRQKRLSELQKK</sequence>
<dbReference type="EMBL" id="NOXV01000300">
    <property type="protein sequence ID" value="OYQ33203.1"/>
    <property type="molecule type" value="Genomic_DNA"/>
</dbReference>
<dbReference type="AlphaFoldDB" id="A0A255YVG5"/>
<dbReference type="Pfam" id="PF09697">
    <property type="entry name" value="Porph_ging"/>
    <property type="match status" value="1"/>
</dbReference>
<protein>
    <recommendedName>
        <fullName evidence="3">GLPGLI family protein</fullName>
    </recommendedName>
</protein>
<comment type="caution">
    <text evidence="1">The sequence shown here is derived from an EMBL/GenBank/DDBJ whole genome shotgun (WGS) entry which is preliminary data.</text>
</comment>
<accession>A0A255YVG5</accession>
<organism evidence="1 2">
    <name type="scientific">Flavobacterium cyanobacteriorum</name>
    <dbReference type="NCBI Taxonomy" id="2022802"/>
    <lineage>
        <taxon>Bacteria</taxon>
        <taxon>Pseudomonadati</taxon>
        <taxon>Bacteroidota</taxon>
        <taxon>Flavobacteriia</taxon>
        <taxon>Flavobacteriales</taxon>
        <taxon>Flavobacteriaceae</taxon>
        <taxon>Flavobacterium</taxon>
    </lineage>
</organism>
<evidence type="ECO:0000313" key="1">
    <source>
        <dbReference type="EMBL" id="OYQ33203.1"/>
    </source>
</evidence>
<gene>
    <name evidence="1" type="ORF">CHU92_13145</name>
</gene>
<proteinExistence type="predicted"/>
<evidence type="ECO:0000313" key="2">
    <source>
        <dbReference type="Proteomes" id="UP000216605"/>
    </source>
</evidence>
<dbReference type="InterPro" id="IPR005901">
    <property type="entry name" value="GLPGLI"/>
</dbReference>
<dbReference type="RefSeq" id="WP_094416316.1">
    <property type="nucleotide sequence ID" value="NZ_NOXV01000300.1"/>
</dbReference>
<dbReference type="NCBIfam" id="TIGR01200">
    <property type="entry name" value="GLPGLI"/>
    <property type="match status" value="1"/>
</dbReference>